<name>A0ABX7T5D2_9SPHN</name>
<sequence length="84" mass="9179">MSVIDDISRFLDCDFVFSVTGTTTISGMNKMLKRIQARSGTSSWRLHDLRRTVASGMARALLAPDIVEKVLNHVSEIISGIAAV</sequence>
<dbReference type="SUPFAM" id="SSF56349">
    <property type="entry name" value="DNA breaking-rejoining enzymes"/>
    <property type="match status" value="1"/>
</dbReference>
<dbReference type="InterPro" id="IPR013762">
    <property type="entry name" value="Integrase-like_cat_sf"/>
</dbReference>
<dbReference type="InterPro" id="IPR002104">
    <property type="entry name" value="Integrase_catalytic"/>
</dbReference>
<dbReference type="InterPro" id="IPR011010">
    <property type="entry name" value="DNA_brk_join_enz"/>
</dbReference>
<organism evidence="3 4">
    <name type="scientific">Parasphingorhabdus cellanae</name>
    <dbReference type="NCBI Taxonomy" id="2806553"/>
    <lineage>
        <taxon>Bacteria</taxon>
        <taxon>Pseudomonadati</taxon>
        <taxon>Pseudomonadota</taxon>
        <taxon>Alphaproteobacteria</taxon>
        <taxon>Sphingomonadales</taxon>
        <taxon>Sphingomonadaceae</taxon>
        <taxon>Parasphingorhabdus</taxon>
    </lineage>
</organism>
<proteinExistence type="predicted"/>
<dbReference type="Gene3D" id="1.10.443.10">
    <property type="entry name" value="Intergrase catalytic core"/>
    <property type="match status" value="1"/>
</dbReference>
<protein>
    <submittedName>
        <fullName evidence="3">Tyrosine-type recombinase/integrase</fullName>
    </submittedName>
</protein>
<keyword evidence="4" id="KW-1185">Reference proteome</keyword>
<feature type="domain" description="Tyr recombinase" evidence="2">
    <location>
        <begin position="25"/>
        <end position="75"/>
    </location>
</feature>
<evidence type="ECO:0000313" key="3">
    <source>
        <dbReference type="EMBL" id="QTD56798.1"/>
    </source>
</evidence>
<dbReference type="Pfam" id="PF00589">
    <property type="entry name" value="Phage_integrase"/>
    <property type="match status" value="1"/>
</dbReference>
<evidence type="ECO:0000259" key="2">
    <source>
        <dbReference type="Pfam" id="PF00589"/>
    </source>
</evidence>
<evidence type="ECO:0000313" key="4">
    <source>
        <dbReference type="Proteomes" id="UP000663923"/>
    </source>
</evidence>
<gene>
    <name evidence="3" type="ORF">J4G78_04270</name>
</gene>
<reference evidence="3 4" key="1">
    <citation type="submission" date="2021-03" db="EMBL/GenBank/DDBJ databases">
        <title>Complete genome of Parasphingorhabdus_sp.JHSY0214.</title>
        <authorList>
            <person name="Yoo J.H."/>
            <person name="Bae J.W."/>
        </authorList>
    </citation>
    <scope>NUCLEOTIDE SEQUENCE [LARGE SCALE GENOMIC DNA]</scope>
    <source>
        <strain evidence="3 4">JHSY0214</strain>
    </source>
</reference>
<evidence type="ECO:0000256" key="1">
    <source>
        <dbReference type="ARBA" id="ARBA00023172"/>
    </source>
</evidence>
<keyword evidence="1" id="KW-0233">DNA recombination</keyword>
<dbReference type="EMBL" id="CP071794">
    <property type="protein sequence ID" value="QTD56798.1"/>
    <property type="molecule type" value="Genomic_DNA"/>
</dbReference>
<dbReference type="Proteomes" id="UP000663923">
    <property type="component" value="Chromosome"/>
</dbReference>
<accession>A0ABX7T5D2</accession>